<evidence type="ECO:0000313" key="4">
    <source>
        <dbReference type="Proteomes" id="UP000766904"/>
    </source>
</evidence>
<feature type="domain" description="HVO-A0261-like N-terminal" evidence="2">
    <location>
        <begin position="3"/>
        <end position="79"/>
    </location>
</feature>
<feature type="domain" description="Methanogenesis regulatory protein FilR1 middle" evidence="1">
    <location>
        <begin position="117"/>
        <end position="247"/>
    </location>
</feature>
<sequence length="253" mass="29128">MYFLTQSPVRVRLLEKLYDEGDAQKYELREAFDTSRVTVRRNLNALEDRDLITISGRTCEISPLGDVVVEDVLPAVNRVHFVERLRPFVRWFPVDDLTFDIRALEDSTIVTANESDPYAPVNRHIEAMENADRFRCLLPAVGLPAMNVARDRVVEDGWQYECIYTPGLASTLRNQPEYAELVDELSEAPNCDLFIAEDRIRYYLGLFDHRVQIGVEDDNGVPKALVDTDAAEVREWAEQTYDHYLEQAEPFIP</sequence>
<dbReference type="Pfam" id="PF25213">
    <property type="entry name" value="HVO_A0261_N"/>
    <property type="match status" value="1"/>
</dbReference>
<evidence type="ECO:0000313" key="3">
    <source>
        <dbReference type="EMBL" id="TYL37301.1"/>
    </source>
</evidence>
<dbReference type="InterPro" id="IPR036390">
    <property type="entry name" value="WH_DNA-bd_sf"/>
</dbReference>
<accession>A0A8J8PYP4</accession>
<dbReference type="InterPro" id="IPR036388">
    <property type="entry name" value="WH-like_DNA-bd_sf"/>
</dbReference>
<proteinExistence type="predicted"/>
<protein>
    <submittedName>
        <fullName evidence="3">Transcriptional regulator</fullName>
    </submittedName>
</protein>
<dbReference type="Gene3D" id="1.10.10.10">
    <property type="entry name" value="Winged helix-like DNA-binding domain superfamily/Winged helix DNA-binding domain"/>
    <property type="match status" value="1"/>
</dbReference>
<evidence type="ECO:0000259" key="1">
    <source>
        <dbReference type="Pfam" id="PF08350"/>
    </source>
</evidence>
<dbReference type="SUPFAM" id="SSF46785">
    <property type="entry name" value="Winged helix' DNA-binding domain"/>
    <property type="match status" value="1"/>
</dbReference>
<organism evidence="3 4">
    <name type="scientific">Natronococcus pandeyae</name>
    <dbReference type="NCBI Taxonomy" id="2055836"/>
    <lineage>
        <taxon>Archaea</taxon>
        <taxon>Methanobacteriati</taxon>
        <taxon>Methanobacteriota</taxon>
        <taxon>Stenosarchaea group</taxon>
        <taxon>Halobacteria</taxon>
        <taxon>Halobacteriales</taxon>
        <taxon>Natrialbaceae</taxon>
        <taxon>Natronococcus</taxon>
    </lineage>
</organism>
<keyword evidence="4" id="KW-1185">Reference proteome</keyword>
<dbReference type="Pfam" id="PF08350">
    <property type="entry name" value="FilR1_middle"/>
    <property type="match status" value="1"/>
</dbReference>
<dbReference type="Proteomes" id="UP000766904">
    <property type="component" value="Unassembled WGS sequence"/>
</dbReference>
<reference evidence="3" key="1">
    <citation type="submission" date="2017-11" db="EMBL/GenBank/DDBJ databases">
        <authorList>
            <person name="Kajale S.C."/>
            <person name="Sharma A."/>
        </authorList>
    </citation>
    <scope>NUCLEOTIDE SEQUENCE</scope>
    <source>
        <strain evidence="3">LS1_42</strain>
    </source>
</reference>
<dbReference type="InterPro" id="IPR013561">
    <property type="entry name" value="FilR1_middle_dom"/>
</dbReference>
<dbReference type="InterPro" id="IPR057527">
    <property type="entry name" value="HVO_A0261-like_N"/>
</dbReference>
<gene>
    <name evidence="3" type="ORF">CV102_18495</name>
</gene>
<name>A0A8J8PYP4_9EURY</name>
<dbReference type="OrthoDB" id="330490at2157"/>
<dbReference type="AlphaFoldDB" id="A0A8J8PYP4"/>
<dbReference type="EMBL" id="PHNJ01000011">
    <property type="protein sequence ID" value="TYL37301.1"/>
    <property type="molecule type" value="Genomic_DNA"/>
</dbReference>
<evidence type="ECO:0000259" key="2">
    <source>
        <dbReference type="Pfam" id="PF25213"/>
    </source>
</evidence>
<comment type="caution">
    <text evidence="3">The sequence shown here is derived from an EMBL/GenBank/DDBJ whole genome shotgun (WGS) entry which is preliminary data.</text>
</comment>